<dbReference type="Pfam" id="PF15534">
    <property type="entry name" value="Ntox35"/>
    <property type="match status" value="1"/>
</dbReference>
<keyword evidence="4" id="KW-1185">Reference proteome</keyword>
<organism evidence="3 4">
    <name type="scientific">Actinoplanes sandaracinus</name>
    <dbReference type="NCBI Taxonomy" id="3045177"/>
    <lineage>
        <taxon>Bacteria</taxon>
        <taxon>Bacillati</taxon>
        <taxon>Actinomycetota</taxon>
        <taxon>Actinomycetes</taxon>
        <taxon>Micromonosporales</taxon>
        <taxon>Micromonosporaceae</taxon>
        <taxon>Actinoplanes</taxon>
    </lineage>
</organism>
<dbReference type="RefSeq" id="WP_282761525.1">
    <property type="nucleotide sequence ID" value="NZ_JASCTH010000011.1"/>
</dbReference>
<reference evidence="3 4" key="1">
    <citation type="submission" date="2023-05" db="EMBL/GenBank/DDBJ databases">
        <title>Actinoplanes sp. NEAU-A12 genome sequencing.</title>
        <authorList>
            <person name="Wang Z.-S."/>
        </authorList>
    </citation>
    <scope>NUCLEOTIDE SEQUENCE [LARGE SCALE GENOMIC DNA]</scope>
    <source>
        <strain evidence="3 4">NEAU-A12</strain>
    </source>
</reference>
<evidence type="ECO:0000313" key="4">
    <source>
        <dbReference type="Proteomes" id="UP001241758"/>
    </source>
</evidence>
<feature type="signal peptide" evidence="1">
    <location>
        <begin position="1"/>
        <end position="25"/>
    </location>
</feature>
<sequence>MFRFASGIGIAVATSLVLGIGVAPAAASPIEPSDTGLVVVDGIVDPELQSVATFKAEVTEPGEQGLTKVELEDPAGVSGTAVVALEDDRFDPIAVEAEIDGQVVREEFVVEEFLPVGDEDFVARLRATSSGEILHIDTTAVQQQAIPVMIVLGALARLGLKYAIRWYGKTQVKKSVKSYLLNNISADKWKHIMEPKHLWSAVGARSREEVAELMARAMAEGSHTTYKKSAMKAVWKYKGRTIEVTYAKNSGHVSNGWVVP</sequence>
<dbReference type="Proteomes" id="UP001241758">
    <property type="component" value="Unassembled WGS sequence"/>
</dbReference>
<dbReference type="NCBIfam" id="NF038340">
    <property type="entry name" value="SAR2788_fam"/>
    <property type="match status" value="1"/>
</dbReference>
<feature type="chain" id="PRO_5045408135" evidence="1">
    <location>
        <begin position="26"/>
        <end position="260"/>
    </location>
</feature>
<dbReference type="InterPro" id="IPR029109">
    <property type="entry name" value="Ntox35"/>
</dbReference>
<gene>
    <name evidence="3" type="ORF">QLQ12_19035</name>
</gene>
<feature type="domain" description="Bacterial toxin 35" evidence="2">
    <location>
        <begin position="184"/>
        <end position="258"/>
    </location>
</feature>
<accession>A0ABT6WLU6</accession>
<dbReference type="EMBL" id="JASCTH010000011">
    <property type="protein sequence ID" value="MDI6100708.1"/>
    <property type="molecule type" value="Genomic_DNA"/>
</dbReference>
<evidence type="ECO:0000313" key="3">
    <source>
        <dbReference type="EMBL" id="MDI6100708.1"/>
    </source>
</evidence>
<keyword evidence="1" id="KW-0732">Signal</keyword>
<comment type="caution">
    <text evidence="3">The sequence shown here is derived from an EMBL/GenBank/DDBJ whole genome shotgun (WGS) entry which is preliminary data.</text>
</comment>
<protein>
    <submittedName>
        <fullName evidence="3">SAR2788 family putative toxin</fullName>
    </submittedName>
</protein>
<evidence type="ECO:0000259" key="2">
    <source>
        <dbReference type="Pfam" id="PF15534"/>
    </source>
</evidence>
<evidence type="ECO:0000256" key="1">
    <source>
        <dbReference type="SAM" id="SignalP"/>
    </source>
</evidence>
<proteinExistence type="predicted"/>
<name>A0ABT6WLU6_9ACTN</name>